<name>A0A6H5G7U5_9HEMI</name>
<organism evidence="1 2">
    <name type="scientific">Nesidiocoris tenuis</name>
    <dbReference type="NCBI Taxonomy" id="355587"/>
    <lineage>
        <taxon>Eukaryota</taxon>
        <taxon>Metazoa</taxon>
        <taxon>Ecdysozoa</taxon>
        <taxon>Arthropoda</taxon>
        <taxon>Hexapoda</taxon>
        <taxon>Insecta</taxon>
        <taxon>Pterygota</taxon>
        <taxon>Neoptera</taxon>
        <taxon>Paraneoptera</taxon>
        <taxon>Hemiptera</taxon>
        <taxon>Heteroptera</taxon>
        <taxon>Panheteroptera</taxon>
        <taxon>Cimicomorpha</taxon>
        <taxon>Miridae</taxon>
        <taxon>Dicyphina</taxon>
        <taxon>Nesidiocoris</taxon>
    </lineage>
</organism>
<gene>
    <name evidence="1" type="ORF">NTEN_LOCUS5153</name>
</gene>
<evidence type="ECO:0000313" key="2">
    <source>
        <dbReference type="Proteomes" id="UP000479000"/>
    </source>
</evidence>
<protein>
    <submittedName>
        <fullName evidence="1">Uncharacterized protein</fullName>
    </submittedName>
</protein>
<dbReference type="AlphaFoldDB" id="A0A6H5G7U5"/>
<dbReference type="Proteomes" id="UP000479000">
    <property type="component" value="Unassembled WGS sequence"/>
</dbReference>
<feature type="non-terminal residue" evidence="1">
    <location>
        <position position="81"/>
    </location>
</feature>
<dbReference type="EMBL" id="CADCXU010007512">
    <property type="protein sequence ID" value="CAA9998870.1"/>
    <property type="molecule type" value="Genomic_DNA"/>
</dbReference>
<proteinExistence type="predicted"/>
<reference evidence="1 2" key="1">
    <citation type="submission" date="2020-02" db="EMBL/GenBank/DDBJ databases">
        <authorList>
            <person name="Ferguson B K."/>
        </authorList>
    </citation>
    <scope>NUCLEOTIDE SEQUENCE [LARGE SCALE GENOMIC DNA]</scope>
</reference>
<accession>A0A6H5G7U5</accession>
<evidence type="ECO:0000313" key="1">
    <source>
        <dbReference type="EMBL" id="CAA9998870.1"/>
    </source>
</evidence>
<sequence>MGHYDAISTISHQTVGNRVKPIRLQTSGIRMRSAYRKIRGGRSFDCRPDNGQPASRRHVCLDCSCSGCIVRTIYNIAPRRG</sequence>
<keyword evidence="2" id="KW-1185">Reference proteome</keyword>